<gene>
    <name evidence="1" type="ORF">SeMB42_g05625</name>
</gene>
<dbReference type="VEuPathDB" id="FungiDB:SeMB42_g05625"/>
<comment type="caution">
    <text evidence="1">The sequence shown here is derived from an EMBL/GenBank/DDBJ whole genome shotgun (WGS) entry which is preliminary data.</text>
</comment>
<dbReference type="Proteomes" id="UP000317494">
    <property type="component" value="Unassembled WGS sequence"/>
</dbReference>
<evidence type="ECO:0000313" key="1">
    <source>
        <dbReference type="EMBL" id="TPX41309.1"/>
    </source>
</evidence>
<evidence type="ECO:0000313" key="2">
    <source>
        <dbReference type="Proteomes" id="UP000317494"/>
    </source>
</evidence>
<accession>A0A507CQ89</accession>
<organism evidence="1 2">
    <name type="scientific">Synchytrium endobioticum</name>
    <dbReference type="NCBI Taxonomy" id="286115"/>
    <lineage>
        <taxon>Eukaryota</taxon>
        <taxon>Fungi</taxon>
        <taxon>Fungi incertae sedis</taxon>
        <taxon>Chytridiomycota</taxon>
        <taxon>Chytridiomycota incertae sedis</taxon>
        <taxon>Chytridiomycetes</taxon>
        <taxon>Synchytriales</taxon>
        <taxon>Synchytriaceae</taxon>
        <taxon>Synchytrium</taxon>
    </lineage>
</organism>
<proteinExistence type="predicted"/>
<sequence length="74" mass="8280">MFPTVATAAASNFTALSEDEPRIYMTLLPGETWEGLRVQMDRHISNTAMYKAMLDEKILGTKKIQSAYDVALLL</sequence>
<protein>
    <submittedName>
        <fullName evidence="1">Uncharacterized protein</fullName>
    </submittedName>
</protein>
<dbReference type="EMBL" id="QEAN01000275">
    <property type="protein sequence ID" value="TPX41309.1"/>
    <property type="molecule type" value="Genomic_DNA"/>
</dbReference>
<name>A0A507CQ89_9FUNG</name>
<keyword evidence="2" id="KW-1185">Reference proteome</keyword>
<dbReference type="AlphaFoldDB" id="A0A507CQ89"/>
<reference evidence="1 2" key="1">
    <citation type="journal article" date="2019" name="Sci. Rep.">
        <title>Comparative genomics of chytrid fungi reveal insights into the obligate biotrophic and pathogenic lifestyle of Synchytrium endobioticum.</title>
        <authorList>
            <person name="van de Vossenberg B.T.L.H."/>
            <person name="Warris S."/>
            <person name="Nguyen H.D.T."/>
            <person name="van Gent-Pelzer M.P.E."/>
            <person name="Joly D.L."/>
            <person name="van de Geest H.C."/>
            <person name="Bonants P.J.M."/>
            <person name="Smith D.S."/>
            <person name="Levesque C.A."/>
            <person name="van der Lee T.A.J."/>
        </authorList>
    </citation>
    <scope>NUCLEOTIDE SEQUENCE [LARGE SCALE GENOMIC DNA]</scope>
    <source>
        <strain evidence="1 2">MB42</strain>
    </source>
</reference>